<dbReference type="InterPro" id="IPR000436">
    <property type="entry name" value="Sushi_SCR_CCP_dom"/>
</dbReference>
<comment type="caution">
    <text evidence="2">Lacks conserved residue(s) required for the propagation of feature annotation.</text>
</comment>
<feature type="signal peptide" evidence="4">
    <location>
        <begin position="1"/>
        <end position="18"/>
    </location>
</feature>
<dbReference type="InterPro" id="IPR035976">
    <property type="entry name" value="Sushi/SCR/CCP_sf"/>
</dbReference>
<evidence type="ECO:0000313" key="7">
    <source>
        <dbReference type="Proteomes" id="UP000596742"/>
    </source>
</evidence>
<dbReference type="CDD" id="cd00033">
    <property type="entry name" value="CCP"/>
    <property type="match status" value="1"/>
</dbReference>
<evidence type="ECO:0000259" key="5">
    <source>
        <dbReference type="PROSITE" id="PS50923"/>
    </source>
</evidence>
<dbReference type="OrthoDB" id="6086550at2759"/>
<feature type="domain" description="Sushi" evidence="5">
    <location>
        <begin position="27"/>
        <end position="95"/>
    </location>
</feature>
<feature type="chain" id="PRO_5032487012" description="Sushi domain-containing protein" evidence="4">
    <location>
        <begin position="19"/>
        <end position="145"/>
    </location>
</feature>
<dbReference type="Proteomes" id="UP000596742">
    <property type="component" value="Unassembled WGS sequence"/>
</dbReference>
<keyword evidence="3" id="KW-0472">Membrane</keyword>
<dbReference type="AlphaFoldDB" id="A0A8B6EU12"/>
<evidence type="ECO:0000256" key="1">
    <source>
        <dbReference type="ARBA" id="ARBA00023157"/>
    </source>
</evidence>
<keyword evidence="3" id="KW-0812">Transmembrane</keyword>
<proteinExistence type="predicted"/>
<name>A0A8B6EU12_MYTGA</name>
<feature type="transmembrane region" description="Helical" evidence="3">
    <location>
        <begin position="106"/>
        <end position="128"/>
    </location>
</feature>
<evidence type="ECO:0000256" key="4">
    <source>
        <dbReference type="SAM" id="SignalP"/>
    </source>
</evidence>
<keyword evidence="7" id="KW-1185">Reference proteome</keyword>
<keyword evidence="1" id="KW-1015">Disulfide bond</keyword>
<reference evidence="6" key="1">
    <citation type="submission" date="2018-11" db="EMBL/GenBank/DDBJ databases">
        <authorList>
            <person name="Alioto T."/>
            <person name="Alioto T."/>
        </authorList>
    </citation>
    <scope>NUCLEOTIDE SEQUENCE</scope>
</reference>
<dbReference type="EMBL" id="UYJE01005706">
    <property type="protein sequence ID" value="VDI39637.1"/>
    <property type="molecule type" value="Genomic_DNA"/>
</dbReference>
<keyword evidence="3" id="KW-1133">Transmembrane helix</keyword>
<protein>
    <recommendedName>
        <fullName evidence="5">Sushi domain-containing protein</fullName>
    </recommendedName>
</protein>
<organism evidence="6 7">
    <name type="scientific">Mytilus galloprovincialis</name>
    <name type="common">Mediterranean mussel</name>
    <dbReference type="NCBI Taxonomy" id="29158"/>
    <lineage>
        <taxon>Eukaryota</taxon>
        <taxon>Metazoa</taxon>
        <taxon>Spiralia</taxon>
        <taxon>Lophotrochozoa</taxon>
        <taxon>Mollusca</taxon>
        <taxon>Bivalvia</taxon>
        <taxon>Autobranchia</taxon>
        <taxon>Pteriomorphia</taxon>
        <taxon>Mytilida</taxon>
        <taxon>Mytiloidea</taxon>
        <taxon>Mytilidae</taxon>
        <taxon>Mytilinae</taxon>
        <taxon>Mytilus</taxon>
    </lineage>
</organism>
<dbReference type="PROSITE" id="PS50923">
    <property type="entry name" value="SUSHI"/>
    <property type="match status" value="1"/>
</dbReference>
<dbReference type="SUPFAM" id="SSF57535">
    <property type="entry name" value="Complement control module/SCR domain"/>
    <property type="match status" value="1"/>
</dbReference>
<comment type="caution">
    <text evidence="6">The sequence shown here is derived from an EMBL/GenBank/DDBJ whole genome shotgun (WGS) entry which is preliminary data.</text>
</comment>
<evidence type="ECO:0000256" key="2">
    <source>
        <dbReference type="PROSITE-ProRule" id="PRU00302"/>
    </source>
</evidence>
<evidence type="ECO:0000313" key="6">
    <source>
        <dbReference type="EMBL" id="VDI39637.1"/>
    </source>
</evidence>
<keyword evidence="4" id="KW-0732">Signal</keyword>
<gene>
    <name evidence="6" type="ORF">MGAL_10B056024</name>
</gene>
<dbReference type="Gene3D" id="2.10.70.10">
    <property type="entry name" value="Complement Module, domain 1"/>
    <property type="match status" value="1"/>
</dbReference>
<accession>A0A8B6EU12</accession>
<dbReference type="SMART" id="SM00032">
    <property type="entry name" value="CCP"/>
    <property type="match status" value="1"/>
</dbReference>
<sequence length="145" mass="15510">MWLLLLYTVIVSILPLFSIPTTPPILTHCEKIADGTPGIISKVTIYNIKLSTYNTAVGTVAKVSCLDDALVVNGADTLTCLSSGRWSSAKPTCKEPEIVKPKDYKLIIGLSVGGACLVLVVIITGIIVGNRKQTKKLPSEQTDAR</sequence>
<dbReference type="Pfam" id="PF00084">
    <property type="entry name" value="Sushi"/>
    <property type="match status" value="1"/>
</dbReference>
<evidence type="ECO:0000256" key="3">
    <source>
        <dbReference type="SAM" id="Phobius"/>
    </source>
</evidence>
<keyword evidence="2" id="KW-0768">Sushi</keyword>